<dbReference type="Proteomes" id="UP001500954">
    <property type="component" value="Unassembled WGS sequence"/>
</dbReference>
<dbReference type="InterPro" id="IPR036249">
    <property type="entry name" value="Thioredoxin-like_sf"/>
</dbReference>
<name>A0ABP6XNW4_9FLAO</name>
<gene>
    <name evidence="3" type="ORF">GCM10022395_19330</name>
</gene>
<dbReference type="Gene3D" id="3.40.30.10">
    <property type="entry name" value="Glutaredoxin"/>
    <property type="match status" value="1"/>
</dbReference>
<dbReference type="InterPro" id="IPR013766">
    <property type="entry name" value="Thioredoxin_domain"/>
</dbReference>
<proteinExistence type="predicted"/>
<dbReference type="SUPFAM" id="SSF52833">
    <property type="entry name" value="Thioredoxin-like"/>
    <property type="match status" value="1"/>
</dbReference>
<dbReference type="PROSITE" id="PS51257">
    <property type="entry name" value="PROKAR_LIPOPROTEIN"/>
    <property type="match status" value="1"/>
</dbReference>
<evidence type="ECO:0000259" key="2">
    <source>
        <dbReference type="PROSITE" id="PS51352"/>
    </source>
</evidence>
<keyword evidence="1" id="KW-0676">Redox-active center</keyword>
<dbReference type="PANTHER" id="PTHR42852:SF17">
    <property type="entry name" value="THIOREDOXIN-LIKE PROTEIN HI_1115"/>
    <property type="match status" value="1"/>
</dbReference>
<comment type="caution">
    <text evidence="3">The sequence shown here is derived from an EMBL/GenBank/DDBJ whole genome shotgun (WGS) entry which is preliminary data.</text>
</comment>
<sequence>MKKSTIYLALVIVLALSSCKKETKSTDLTIGNLTISPSHLRAGEMATINYTGKDSLTESIFYYMVNNKTYPVDINFSEEKAATVHIPDSAQALAFQFQKHEGFDNNKEQGYLVTLLNAQNNEIPGSKAALANFCLSYWGTRQDIKKDKDSLILDIKQAIEKHPELKDTWYTTYLSYNYRNNPESGKALIDEQINTILQKTDATEVDLKQAISLSGTIKNKALSDSITEITISKFPNSELANIKLSNSFFTERDPDKQLKIFEESGHNFDNRYKDYALSTITRNMVNKRDYGGFTKYASQISNKQSLAMTYNNFAWDLVQKDENLEFAESISKKSIDIIQNLKNDYSSKPEYQTKNQYKKSLQGNYVMFADTYAWILFKLGKVKEAITYQDEITQNLEIGKNDPHNLKQRLIEFLVADKQFEKAQKKAELFIKNAASNDKMLPFYKEAYVNNNGSEDGYETHLKGLKNEAESIVLDKYKKEMLDEEAPNFKLKNLEGKEIALSNLKDKVVVLDFWATWCGPCKASFPGMQTAVNKYKDNPNVVFLFVDTRERGTPEEMLKNAQDFITKNKYTFNVVLDTKTEATDADFEVVSNYKVNGIPTKIIIGPDGRIKFKSVGYNGSPEKLVNELDIMIGLAQS</sequence>
<keyword evidence="4" id="KW-1185">Reference proteome</keyword>
<dbReference type="PROSITE" id="PS51352">
    <property type="entry name" value="THIOREDOXIN_2"/>
    <property type="match status" value="1"/>
</dbReference>
<dbReference type="Gene3D" id="1.25.40.10">
    <property type="entry name" value="Tetratricopeptide repeat domain"/>
    <property type="match status" value="1"/>
</dbReference>
<dbReference type="CDD" id="cd02966">
    <property type="entry name" value="TlpA_like_family"/>
    <property type="match status" value="1"/>
</dbReference>
<dbReference type="InterPro" id="IPR050553">
    <property type="entry name" value="Thioredoxin_ResA/DsbE_sf"/>
</dbReference>
<organism evidence="3 4">
    <name type="scientific">Snuella lapsa</name>
    <dbReference type="NCBI Taxonomy" id="870481"/>
    <lineage>
        <taxon>Bacteria</taxon>
        <taxon>Pseudomonadati</taxon>
        <taxon>Bacteroidota</taxon>
        <taxon>Flavobacteriia</taxon>
        <taxon>Flavobacteriales</taxon>
        <taxon>Flavobacteriaceae</taxon>
        <taxon>Snuella</taxon>
    </lineage>
</organism>
<protein>
    <recommendedName>
        <fullName evidence="2">Thioredoxin domain-containing protein</fullName>
    </recommendedName>
</protein>
<feature type="domain" description="Thioredoxin" evidence="2">
    <location>
        <begin position="480"/>
        <end position="633"/>
    </location>
</feature>
<dbReference type="InterPro" id="IPR017937">
    <property type="entry name" value="Thioredoxin_CS"/>
</dbReference>
<evidence type="ECO:0000256" key="1">
    <source>
        <dbReference type="ARBA" id="ARBA00023284"/>
    </source>
</evidence>
<dbReference type="RefSeq" id="WP_345005783.1">
    <property type="nucleotide sequence ID" value="NZ_BAABCY010000053.1"/>
</dbReference>
<accession>A0ABP6XNW4</accession>
<dbReference type="PANTHER" id="PTHR42852">
    <property type="entry name" value="THIOL:DISULFIDE INTERCHANGE PROTEIN DSBE"/>
    <property type="match status" value="1"/>
</dbReference>
<evidence type="ECO:0000313" key="3">
    <source>
        <dbReference type="EMBL" id="GAA3569853.1"/>
    </source>
</evidence>
<dbReference type="EMBL" id="BAABCY010000053">
    <property type="protein sequence ID" value="GAA3569853.1"/>
    <property type="molecule type" value="Genomic_DNA"/>
</dbReference>
<evidence type="ECO:0000313" key="4">
    <source>
        <dbReference type="Proteomes" id="UP001500954"/>
    </source>
</evidence>
<dbReference type="PROSITE" id="PS00194">
    <property type="entry name" value="THIOREDOXIN_1"/>
    <property type="match status" value="1"/>
</dbReference>
<dbReference type="InterPro" id="IPR011990">
    <property type="entry name" value="TPR-like_helical_dom_sf"/>
</dbReference>
<dbReference type="Pfam" id="PF00578">
    <property type="entry name" value="AhpC-TSA"/>
    <property type="match status" value="1"/>
</dbReference>
<dbReference type="InterPro" id="IPR000866">
    <property type="entry name" value="AhpC/TSA"/>
</dbReference>
<reference evidence="4" key="1">
    <citation type="journal article" date="2019" name="Int. J. Syst. Evol. Microbiol.">
        <title>The Global Catalogue of Microorganisms (GCM) 10K type strain sequencing project: providing services to taxonomists for standard genome sequencing and annotation.</title>
        <authorList>
            <consortium name="The Broad Institute Genomics Platform"/>
            <consortium name="The Broad Institute Genome Sequencing Center for Infectious Disease"/>
            <person name="Wu L."/>
            <person name="Ma J."/>
        </authorList>
    </citation>
    <scope>NUCLEOTIDE SEQUENCE [LARGE SCALE GENOMIC DNA]</scope>
    <source>
        <strain evidence="4">JCM 17111</strain>
    </source>
</reference>